<accession>A0A9P4UHK7</accession>
<dbReference type="AlphaFoldDB" id="A0A9P4UHK7"/>
<protein>
    <recommendedName>
        <fullName evidence="2">FHA domain-containing protein</fullName>
    </recommendedName>
</protein>
<comment type="caution">
    <text evidence="3">The sequence shown here is derived from an EMBL/GenBank/DDBJ whole genome shotgun (WGS) entry which is preliminary data.</text>
</comment>
<dbReference type="Proteomes" id="UP000799764">
    <property type="component" value="Unassembled WGS sequence"/>
</dbReference>
<feature type="region of interest" description="Disordered" evidence="1">
    <location>
        <begin position="435"/>
        <end position="463"/>
    </location>
</feature>
<evidence type="ECO:0000259" key="2">
    <source>
        <dbReference type="PROSITE" id="PS50006"/>
    </source>
</evidence>
<keyword evidence="4" id="KW-1185">Reference proteome</keyword>
<evidence type="ECO:0000313" key="3">
    <source>
        <dbReference type="EMBL" id="KAF2450335.1"/>
    </source>
</evidence>
<gene>
    <name evidence="3" type="ORF">P171DRAFT_439001</name>
</gene>
<dbReference type="PROSITE" id="PS50006">
    <property type="entry name" value="FHA_DOMAIN"/>
    <property type="match status" value="1"/>
</dbReference>
<feature type="compositionally biased region" description="Low complexity" evidence="1">
    <location>
        <begin position="449"/>
        <end position="462"/>
    </location>
</feature>
<dbReference type="EMBL" id="MU001493">
    <property type="protein sequence ID" value="KAF2450335.1"/>
    <property type="molecule type" value="Genomic_DNA"/>
</dbReference>
<evidence type="ECO:0000256" key="1">
    <source>
        <dbReference type="SAM" id="MobiDB-lite"/>
    </source>
</evidence>
<feature type="domain" description="FHA" evidence="2">
    <location>
        <begin position="192"/>
        <end position="245"/>
    </location>
</feature>
<dbReference type="InterPro" id="IPR000253">
    <property type="entry name" value="FHA_dom"/>
</dbReference>
<reference evidence="3" key="1">
    <citation type="journal article" date="2020" name="Stud. Mycol.">
        <title>101 Dothideomycetes genomes: a test case for predicting lifestyles and emergence of pathogens.</title>
        <authorList>
            <person name="Haridas S."/>
            <person name="Albert R."/>
            <person name="Binder M."/>
            <person name="Bloem J."/>
            <person name="Labutti K."/>
            <person name="Salamov A."/>
            <person name="Andreopoulos B."/>
            <person name="Baker S."/>
            <person name="Barry K."/>
            <person name="Bills G."/>
            <person name="Bluhm B."/>
            <person name="Cannon C."/>
            <person name="Castanera R."/>
            <person name="Culley D."/>
            <person name="Daum C."/>
            <person name="Ezra D."/>
            <person name="Gonzalez J."/>
            <person name="Henrissat B."/>
            <person name="Kuo A."/>
            <person name="Liang C."/>
            <person name="Lipzen A."/>
            <person name="Lutzoni F."/>
            <person name="Magnuson J."/>
            <person name="Mondo S."/>
            <person name="Nolan M."/>
            <person name="Ohm R."/>
            <person name="Pangilinan J."/>
            <person name="Park H.-J."/>
            <person name="Ramirez L."/>
            <person name="Alfaro M."/>
            <person name="Sun H."/>
            <person name="Tritt A."/>
            <person name="Yoshinaga Y."/>
            <person name="Zwiers L.-H."/>
            <person name="Turgeon B."/>
            <person name="Goodwin S."/>
            <person name="Spatafora J."/>
            <person name="Crous P."/>
            <person name="Grigoriev I."/>
        </authorList>
    </citation>
    <scope>NUCLEOTIDE SEQUENCE</scope>
    <source>
        <strain evidence="3">CBS 690.94</strain>
    </source>
</reference>
<organism evidence="3 4">
    <name type="scientific">Karstenula rhodostoma CBS 690.94</name>
    <dbReference type="NCBI Taxonomy" id="1392251"/>
    <lineage>
        <taxon>Eukaryota</taxon>
        <taxon>Fungi</taxon>
        <taxon>Dikarya</taxon>
        <taxon>Ascomycota</taxon>
        <taxon>Pezizomycotina</taxon>
        <taxon>Dothideomycetes</taxon>
        <taxon>Pleosporomycetidae</taxon>
        <taxon>Pleosporales</taxon>
        <taxon>Massarineae</taxon>
        <taxon>Didymosphaeriaceae</taxon>
        <taxon>Karstenula</taxon>
    </lineage>
</organism>
<evidence type="ECO:0000313" key="4">
    <source>
        <dbReference type="Proteomes" id="UP000799764"/>
    </source>
</evidence>
<name>A0A9P4UHK7_9PLEO</name>
<dbReference type="OrthoDB" id="5348546at2759"/>
<proteinExistence type="predicted"/>
<feature type="region of interest" description="Disordered" evidence="1">
    <location>
        <begin position="287"/>
        <end position="342"/>
    </location>
</feature>
<sequence length="596" mass="65575">MELSLRGSRPARQFTTPNHLLSLPVTNSRHGRIRDLLDPLFFSPPTLYHTTADRPPAARLHLYTSTVFWTGRTTRHGTVRVFDFGLQHGLLPVHQGAAIASGARATALRAHAEAVAAPRVRTALVIALPASQLVETHHLKYYPTPVPTSSTGILVSSPQKRPVFDRAISALSERQPLGAVPTVDLPANGDIVRMGRSSNSSDYQLSANRLISRVHVQAAYYAPTASYPNGYIEVECIGWNGAKIHCGGNVFELNKNDTYMSENPDQEILLDVQDTRVMIAWPQVPAKPSWDSEDDLLSPTRRQAQDHFASSPPLIPRSPVSQSPIRQPVFGAVPSLPPPLRPVQIFEDEDAREDNGTATPTPTSPLAADETFIRPSQSRSIGPDAEAMDMKASIGPSFNEDSFSDGDEENDPIVHSFGPFGQNINSRLASFSTATPIPPLSAHRRRSLMKSASPRKSSSSELARFKESPIKNHIINQLAYSRIHSQPLSAIHSNLPAELKACQSKKSDGEEGSGASTPVPQFSKQDLRQLMDRIPCIGEIPRSGKDAAGQPLENEFYYVPEMDSNMLRRETVGVRGTGLRSVRKQHKQYYWKKPRV</sequence>
<feature type="region of interest" description="Disordered" evidence="1">
    <location>
        <begin position="502"/>
        <end position="521"/>
    </location>
</feature>